<sequence>MNDREPGSAWERYRYAKKNALEQAEEPQGEPMTLDELEAAIAQTAASSGIPETGMPPRSVVHPSKRGQGTKLFYRLLLFLFILLVGGLLWWGNKHYGA</sequence>
<accession>A0A398CMM4</accession>
<feature type="transmembrane region" description="Helical" evidence="2">
    <location>
        <begin position="72"/>
        <end position="92"/>
    </location>
</feature>
<feature type="region of interest" description="Disordered" evidence="1">
    <location>
        <begin position="45"/>
        <end position="64"/>
    </location>
</feature>
<dbReference type="RefSeq" id="WP_119147816.1">
    <property type="nucleotide sequence ID" value="NZ_JBHSOV010000005.1"/>
</dbReference>
<keyword evidence="2" id="KW-1133">Transmembrane helix</keyword>
<dbReference type="OrthoDB" id="2680325at2"/>
<keyword evidence="4" id="KW-1185">Reference proteome</keyword>
<evidence type="ECO:0000256" key="1">
    <source>
        <dbReference type="SAM" id="MobiDB-lite"/>
    </source>
</evidence>
<evidence type="ECO:0000313" key="3">
    <source>
        <dbReference type="EMBL" id="RIE04616.1"/>
    </source>
</evidence>
<organism evidence="3 4">
    <name type="scientific">Cohnella faecalis</name>
    <dbReference type="NCBI Taxonomy" id="2315694"/>
    <lineage>
        <taxon>Bacteria</taxon>
        <taxon>Bacillati</taxon>
        <taxon>Bacillota</taxon>
        <taxon>Bacilli</taxon>
        <taxon>Bacillales</taxon>
        <taxon>Paenibacillaceae</taxon>
        <taxon>Cohnella</taxon>
    </lineage>
</organism>
<comment type="caution">
    <text evidence="3">The sequence shown here is derived from an EMBL/GenBank/DDBJ whole genome shotgun (WGS) entry which is preliminary data.</text>
</comment>
<keyword evidence="2" id="KW-0812">Transmembrane</keyword>
<protein>
    <submittedName>
        <fullName evidence="3">Uncharacterized protein</fullName>
    </submittedName>
</protein>
<evidence type="ECO:0000256" key="2">
    <source>
        <dbReference type="SAM" id="Phobius"/>
    </source>
</evidence>
<keyword evidence="2" id="KW-0472">Membrane</keyword>
<dbReference type="EMBL" id="QXJM01000023">
    <property type="protein sequence ID" value="RIE04616.1"/>
    <property type="molecule type" value="Genomic_DNA"/>
</dbReference>
<evidence type="ECO:0000313" key="4">
    <source>
        <dbReference type="Proteomes" id="UP000266340"/>
    </source>
</evidence>
<gene>
    <name evidence="3" type="ORF">D3H35_03740</name>
</gene>
<proteinExistence type="predicted"/>
<reference evidence="3 4" key="1">
    <citation type="submission" date="2018-09" db="EMBL/GenBank/DDBJ databases">
        <title>Cohnella cavernae sp. nov., isolated from a karst cave.</title>
        <authorList>
            <person name="Zhu H."/>
        </authorList>
    </citation>
    <scope>NUCLEOTIDE SEQUENCE [LARGE SCALE GENOMIC DNA]</scope>
    <source>
        <strain evidence="3 4">K2E09-144</strain>
    </source>
</reference>
<dbReference type="Proteomes" id="UP000266340">
    <property type="component" value="Unassembled WGS sequence"/>
</dbReference>
<dbReference type="AlphaFoldDB" id="A0A398CMM4"/>
<name>A0A398CMM4_9BACL</name>